<dbReference type="Proteomes" id="UP000051936">
    <property type="component" value="Unassembled WGS sequence"/>
</dbReference>
<dbReference type="STRING" id="989370.AOQ71_21510"/>
<reference evidence="5 6" key="1">
    <citation type="submission" date="2015-09" db="EMBL/GenBank/DDBJ databases">
        <title>Draft Genome Sequence of Bradyrhizobium manausense Strain BR 3351T, a Novel Symbiotic Nitrogen-Fixing Alphaproteobacterium Isolated from Brazilian Amazon Rain Forest.</title>
        <authorList>
            <person name="De Araujo J.L."/>
            <person name="Zilli J.E."/>
        </authorList>
    </citation>
    <scope>NUCLEOTIDE SEQUENCE [LARGE SCALE GENOMIC DNA]</scope>
    <source>
        <strain evidence="5 6">BR3351</strain>
    </source>
</reference>
<dbReference type="SUPFAM" id="SSF46785">
    <property type="entry name" value="Winged helix' DNA-binding domain"/>
    <property type="match status" value="1"/>
</dbReference>
<comment type="caution">
    <text evidence="5">The sequence shown here is derived from an EMBL/GenBank/DDBJ whole genome shotgun (WGS) entry which is preliminary data.</text>
</comment>
<accession>A0A0R3DPG8</accession>
<dbReference type="OrthoDB" id="9813558at2"/>
<evidence type="ECO:0000256" key="2">
    <source>
        <dbReference type="ARBA" id="ARBA00023015"/>
    </source>
</evidence>
<dbReference type="EMBL" id="LJYG01000090">
    <property type="protein sequence ID" value="KRQ09205.1"/>
    <property type="molecule type" value="Genomic_DNA"/>
</dbReference>
<protein>
    <submittedName>
        <fullName evidence="5">CopY family transcriptional regulator</fullName>
    </submittedName>
</protein>
<evidence type="ECO:0000256" key="1">
    <source>
        <dbReference type="ARBA" id="ARBA00011046"/>
    </source>
</evidence>
<evidence type="ECO:0000313" key="6">
    <source>
        <dbReference type="Proteomes" id="UP000051936"/>
    </source>
</evidence>
<dbReference type="GO" id="GO:0003677">
    <property type="term" value="F:DNA binding"/>
    <property type="evidence" value="ECO:0007669"/>
    <property type="project" value="UniProtKB-KW"/>
</dbReference>
<keyword evidence="3" id="KW-0238">DNA-binding</keyword>
<proteinExistence type="inferred from homology"/>
<evidence type="ECO:0000313" key="5">
    <source>
        <dbReference type="EMBL" id="KRQ09205.1"/>
    </source>
</evidence>
<dbReference type="GO" id="GO:0045892">
    <property type="term" value="P:negative regulation of DNA-templated transcription"/>
    <property type="evidence" value="ECO:0007669"/>
    <property type="project" value="InterPro"/>
</dbReference>
<dbReference type="Pfam" id="PF03965">
    <property type="entry name" value="Penicillinase_R"/>
    <property type="match status" value="1"/>
</dbReference>
<name>A0A0R3DPG8_9BRAD</name>
<evidence type="ECO:0000256" key="4">
    <source>
        <dbReference type="ARBA" id="ARBA00023163"/>
    </source>
</evidence>
<keyword evidence="4" id="KW-0804">Transcription</keyword>
<dbReference type="InterPro" id="IPR036388">
    <property type="entry name" value="WH-like_DNA-bd_sf"/>
</dbReference>
<organism evidence="5 6">
    <name type="scientific">Bradyrhizobium manausense</name>
    <dbReference type="NCBI Taxonomy" id="989370"/>
    <lineage>
        <taxon>Bacteria</taxon>
        <taxon>Pseudomonadati</taxon>
        <taxon>Pseudomonadota</taxon>
        <taxon>Alphaproteobacteria</taxon>
        <taxon>Hyphomicrobiales</taxon>
        <taxon>Nitrobacteraceae</taxon>
        <taxon>Bradyrhizobium</taxon>
    </lineage>
</organism>
<gene>
    <name evidence="5" type="ORF">AOQ71_21510</name>
</gene>
<dbReference type="PIRSF" id="PIRSF019455">
    <property type="entry name" value="CopR_AtkY"/>
    <property type="match status" value="1"/>
</dbReference>
<dbReference type="Gene3D" id="1.10.10.10">
    <property type="entry name" value="Winged helix-like DNA-binding domain superfamily/Winged helix DNA-binding domain"/>
    <property type="match status" value="1"/>
</dbReference>
<sequence length="135" mass="15370">MDDRLPDLGDLEHEVMQIVWAHGPVTAEIVRERLSRRLKESTVRTVLRRLEEKGYARHTVDGRTYVYHATEARARVAAKAVQRIVDWFCNGSMEEVLVGMVDNAMLDQQQLRALADQVAKAKKARGVKRNDRSSG</sequence>
<dbReference type="InterPro" id="IPR005650">
    <property type="entry name" value="BlaI_family"/>
</dbReference>
<evidence type="ECO:0000256" key="3">
    <source>
        <dbReference type="ARBA" id="ARBA00023125"/>
    </source>
</evidence>
<dbReference type="AlphaFoldDB" id="A0A0R3DPG8"/>
<keyword evidence="2" id="KW-0805">Transcription regulation</keyword>
<dbReference type="InterPro" id="IPR036390">
    <property type="entry name" value="WH_DNA-bd_sf"/>
</dbReference>
<dbReference type="RefSeq" id="WP_057750580.1">
    <property type="nucleotide sequence ID" value="NZ_LJYG01000090.1"/>
</dbReference>
<comment type="similarity">
    <text evidence="1">Belongs to the BlaI transcriptional regulatory family.</text>
</comment>
<keyword evidence="6" id="KW-1185">Reference proteome</keyword>